<reference evidence="1 2" key="1">
    <citation type="submission" date="2017-06" db="EMBL/GenBank/DDBJ databases">
        <authorList>
            <person name="Kim H.J."/>
            <person name="Triplett B.A."/>
        </authorList>
    </citation>
    <scope>NUCLEOTIDE SEQUENCE [LARGE SCALE GENOMIC DNA]</scope>
    <source>
        <strain evidence="1 2">CGMCC 4.1858</strain>
    </source>
</reference>
<evidence type="ECO:0008006" key="3">
    <source>
        <dbReference type="Google" id="ProtNLM"/>
    </source>
</evidence>
<dbReference type="EMBL" id="FZOF01000005">
    <property type="protein sequence ID" value="SNS38090.1"/>
    <property type="molecule type" value="Genomic_DNA"/>
</dbReference>
<dbReference type="GeneID" id="95784195"/>
<dbReference type="InterPro" id="IPR017211">
    <property type="entry name" value="UCP037465_Znf"/>
</dbReference>
<protein>
    <recommendedName>
        <fullName evidence="3">DUF2180 family protein</fullName>
    </recommendedName>
</protein>
<keyword evidence="2" id="KW-1185">Reference proteome</keyword>
<evidence type="ECO:0000313" key="2">
    <source>
        <dbReference type="Proteomes" id="UP000198280"/>
    </source>
</evidence>
<sequence length="69" mass="7572">MKCYDCVQEARHDSEGIGVCTRCGLFTCADHSRVVRLPVHQPKGLGRATSRLPARRVVCATCHTAETTD</sequence>
<accession>A0A239E048</accession>
<dbReference type="AlphaFoldDB" id="A0A239E048"/>
<organism evidence="1 2">
    <name type="scientific">Actinacidiphila glaucinigra</name>
    <dbReference type="NCBI Taxonomy" id="235986"/>
    <lineage>
        <taxon>Bacteria</taxon>
        <taxon>Bacillati</taxon>
        <taxon>Actinomycetota</taxon>
        <taxon>Actinomycetes</taxon>
        <taxon>Kitasatosporales</taxon>
        <taxon>Streptomycetaceae</taxon>
        <taxon>Actinacidiphila</taxon>
    </lineage>
</organism>
<evidence type="ECO:0000313" key="1">
    <source>
        <dbReference type="EMBL" id="SNS38090.1"/>
    </source>
</evidence>
<proteinExistence type="predicted"/>
<gene>
    <name evidence="1" type="ORF">SAMN05216252_105254</name>
</gene>
<dbReference type="Pfam" id="PF09947">
    <property type="entry name" value="DUF2180"/>
    <property type="match status" value="1"/>
</dbReference>
<dbReference type="Proteomes" id="UP000198280">
    <property type="component" value="Unassembled WGS sequence"/>
</dbReference>
<dbReference type="RefSeq" id="WP_179279760.1">
    <property type="nucleotide sequence ID" value="NZ_CP108152.1"/>
</dbReference>
<name>A0A239E048_9ACTN</name>